<evidence type="ECO:0000256" key="4">
    <source>
        <dbReference type="SAM" id="MobiDB-lite"/>
    </source>
</evidence>
<evidence type="ECO:0000259" key="5">
    <source>
        <dbReference type="PROSITE" id="PS50206"/>
    </source>
</evidence>
<name>A0ABW4N8T5_9CAUL</name>
<dbReference type="SMART" id="SM00450">
    <property type="entry name" value="RHOD"/>
    <property type="match status" value="2"/>
</dbReference>
<dbReference type="PROSITE" id="PS00683">
    <property type="entry name" value="RHODANESE_2"/>
    <property type="match status" value="1"/>
</dbReference>
<dbReference type="PANTHER" id="PTHR11364">
    <property type="entry name" value="THIOSULFATE SULFERTANSFERASE"/>
    <property type="match status" value="1"/>
</dbReference>
<dbReference type="EMBL" id="JBHUEY010000006">
    <property type="protein sequence ID" value="MFD1785075.1"/>
    <property type="molecule type" value="Genomic_DNA"/>
</dbReference>
<evidence type="ECO:0000256" key="3">
    <source>
        <dbReference type="RuleBase" id="RU000507"/>
    </source>
</evidence>
<organism evidence="6 7">
    <name type="scientific">Phenylobacterium terrae</name>
    <dbReference type="NCBI Taxonomy" id="2665495"/>
    <lineage>
        <taxon>Bacteria</taxon>
        <taxon>Pseudomonadati</taxon>
        <taxon>Pseudomonadota</taxon>
        <taxon>Alphaproteobacteria</taxon>
        <taxon>Caulobacterales</taxon>
        <taxon>Caulobacteraceae</taxon>
        <taxon>Phenylobacterium</taxon>
    </lineage>
</organism>
<dbReference type="SUPFAM" id="SSF52821">
    <property type="entry name" value="Rhodanese/Cell cycle control phosphatase"/>
    <property type="match status" value="2"/>
</dbReference>
<dbReference type="NCBIfam" id="NF008557">
    <property type="entry name" value="PRK11493.1"/>
    <property type="match status" value="1"/>
</dbReference>
<feature type="domain" description="Rhodanese" evidence="5">
    <location>
        <begin position="16"/>
        <end position="133"/>
    </location>
</feature>
<keyword evidence="1 3" id="KW-0808">Transferase</keyword>
<feature type="domain" description="Rhodanese" evidence="5">
    <location>
        <begin position="163"/>
        <end position="276"/>
    </location>
</feature>
<dbReference type="PROSITE" id="PS00380">
    <property type="entry name" value="RHODANESE_1"/>
    <property type="match status" value="1"/>
</dbReference>
<dbReference type="InterPro" id="IPR045078">
    <property type="entry name" value="TST/MPST-like"/>
</dbReference>
<feature type="region of interest" description="Disordered" evidence="4">
    <location>
        <begin position="179"/>
        <end position="201"/>
    </location>
</feature>
<gene>
    <name evidence="6" type="primary">sseA</name>
    <name evidence="6" type="ORF">ACFSC0_16855</name>
</gene>
<keyword evidence="2" id="KW-0677">Repeat</keyword>
<dbReference type="Proteomes" id="UP001597237">
    <property type="component" value="Unassembled WGS sequence"/>
</dbReference>
<dbReference type="PANTHER" id="PTHR11364:SF27">
    <property type="entry name" value="SULFURTRANSFERASE"/>
    <property type="match status" value="1"/>
</dbReference>
<reference evidence="7" key="1">
    <citation type="journal article" date="2019" name="Int. J. Syst. Evol. Microbiol.">
        <title>The Global Catalogue of Microorganisms (GCM) 10K type strain sequencing project: providing services to taxonomists for standard genome sequencing and annotation.</title>
        <authorList>
            <consortium name="The Broad Institute Genomics Platform"/>
            <consortium name="The Broad Institute Genome Sequencing Center for Infectious Disease"/>
            <person name="Wu L."/>
            <person name="Ma J."/>
        </authorList>
    </citation>
    <scope>NUCLEOTIDE SEQUENCE [LARGE SCALE GENOMIC DNA]</scope>
    <source>
        <strain evidence="7">DFY28</strain>
    </source>
</reference>
<proteinExistence type="predicted"/>
<dbReference type="RefSeq" id="WP_377282030.1">
    <property type="nucleotide sequence ID" value="NZ_JBHRSI010000005.1"/>
</dbReference>
<dbReference type="PROSITE" id="PS50206">
    <property type="entry name" value="RHODANESE_3"/>
    <property type="match status" value="2"/>
</dbReference>
<dbReference type="Gene3D" id="3.40.250.10">
    <property type="entry name" value="Rhodanese-like domain"/>
    <property type="match status" value="2"/>
</dbReference>
<comment type="caution">
    <text evidence="6">The sequence shown here is derived from an EMBL/GenBank/DDBJ whole genome shotgun (WGS) entry which is preliminary data.</text>
</comment>
<evidence type="ECO:0000256" key="2">
    <source>
        <dbReference type="ARBA" id="ARBA00022737"/>
    </source>
</evidence>
<dbReference type="GO" id="GO:0016784">
    <property type="term" value="F:3-mercaptopyruvate sulfurtransferase activity"/>
    <property type="evidence" value="ECO:0007669"/>
    <property type="project" value="UniProtKB-EC"/>
</dbReference>
<keyword evidence="7" id="KW-1185">Reference proteome</keyword>
<dbReference type="CDD" id="cd01449">
    <property type="entry name" value="TST_Repeat_2"/>
    <property type="match status" value="1"/>
</dbReference>
<protein>
    <recommendedName>
        <fullName evidence="3">Sulfurtransferase</fullName>
    </recommendedName>
</protein>
<evidence type="ECO:0000313" key="6">
    <source>
        <dbReference type="EMBL" id="MFD1785075.1"/>
    </source>
</evidence>
<dbReference type="InterPro" id="IPR001763">
    <property type="entry name" value="Rhodanese-like_dom"/>
</dbReference>
<evidence type="ECO:0000256" key="1">
    <source>
        <dbReference type="ARBA" id="ARBA00022679"/>
    </source>
</evidence>
<dbReference type="InterPro" id="IPR001307">
    <property type="entry name" value="Thiosulphate_STrfase_CS"/>
</dbReference>
<dbReference type="InterPro" id="IPR036873">
    <property type="entry name" value="Rhodanese-like_dom_sf"/>
</dbReference>
<dbReference type="Pfam" id="PF00581">
    <property type="entry name" value="Rhodanese"/>
    <property type="match status" value="2"/>
</dbReference>
<accession>A0ABW4N8T5</accession>
<sequence length="279" mass="29356">MTGPLVSTEALAARLGDADLRIVDASWFLPTEARTGREAYLAAHIPGAVFFDIDEIADRSSGLPHMLPSAEAFAEAAARLGLSREADIVVYDAQGVFSAPRVWWTLKVMGYPRPAVLDGGLKKWLAEGRPVESGEVAPAPVSVTPRFDPGAVRDFAAVRQALEDGATQVVDARPAARFRGEAPEPRPGLRAGHMPGARNLPWSDVVREDGTMKSPAELRAAFEAAALDPARPVIASCGSGVTAAVLALALAQLGAEAAIYDGSWAEWGAREDAPVATGR</sequence>
<evidence type="ECO:0000313" key="7">
    <source>
        <dbReference type="Proteomes" id="UP001597237"/>
    </source>
</evidence>
<dbReference type="CDD" id="cd01448">
    <property type="entry name" value="TST_Repeat_1"/>
    <property type="match status" value="1"/>
</dbReference>